<dbReference type="OrthoDB" id="310038at2"/>
<dbReference type="SMART" id="SM00304">
    <property type="entry name" value="HAMP"/>
    <property type="match status" value="1"/>
</dbReference>
<evidence type="ECO:0000256" key="2">
    <source>
        <dbReference type="SAM" id="Phobius"/>
    </source>
</evidence>
<feature type="transmembrane region" description="Helical" evidence="2">
    <location>
        <begin position="70"/>
        <end position="90"/>
    </location>
</feature>
<dbReference type="GO" id="GO:0016020">
    <property type="term" value="C:membrane"/>
    <property type="evidence" value="ECO:0007669"/>
    <property type="project" value="InterPro"/>
</dbReference>
<keyword evidence="5" id="KW-1185">Reference proteome</keyword>
<dbReference type="PROSITE" id="PS50885">
    <property type="entry name" value="HAMP"/>
    <property type="match status" value="1"/>
</dbReference>
<feature type="transmembrane region" description="Helical" evidence="2">
    <location>
        <begin position="142"/>
        <end position="163"/>
    </location>
</feature>
<feature type="domain" description="HAMP" evidence="3">
    <location>
        <begin position="534"/>
        <end position="586"/>
    </location>
</feature>
<keyword evidence="2" id="KW-1133">Transmembrane helix</keyword>
<keyword evidence="1" id="KW-0175">Coiled coil</keyword>
<evidence type="ECO:0000259" key="3">
    <source>
        <dbReference type="PROSITE" id="PS50885"/>
    </source>
</evidence>
<protein>
    <submittedName>
        <fullName evidence="4">HAMP domain-containing protein</fullName>
    </submittedName>
</protein>
<gene>
    <name evidence="4" type="ORF">EHO60_01400</name>
</gene>
<dbReference type="GO" id="GO:0007165">
    <property type="term" value="P:signal transduction"/>
    <property type="evidence" value="ECO:0007669"/>
    <property type="project" value="InterPro"/>
</dbReference>
<evidence type="ECO:0000313" key="4">
    <source>
        <dbReference type="EMBL" id="TGK14027.1"/>
    </source>
</evidence>
<dbReference type="Gene3D" id="1.25.40.10">
    <property type="entry name" value="Tetratricopeptide repeat domain"/>
    <property type="match status" value="1"/>
</dbReference>
<name>A0A4R9GK22_9LEPT</name>
<comment type="caution">
    <text evidence="4">The sequence shown here is derived from an EMBL/GenBank/DDBJ whole genome shotgun (WGS) entry which is preliminary data.</text>
</comment>
<proteinExistence type="predicted"/>
<dbReference type="InterPro" id="IPR036457">
    <property type="entry name" value="PPM-type-like_dom_sf"/>
</dbReference>
<feature type="transmembrane region" description="Helical" evidence="2">
    <location>
        <begin position="205"/>
        <end position="228"/>
    </location>
</feature>
<dbReference type="CDD" id="cd06225">
    <property type="entry name" value="HAMP"/>
    <property type="match status" value="1"/>
</dbReference>
<dbReference type="RefSeq" id="WP_135766368.1">
    <property type="nucleotide sequence ID" value="NZ_RQET01000001.1"/>
</dbReference>
<keyword evidence="2" id="KW-0812">Transmembrane</keyword>
<dbReference type="InterPro" id="IPR011990">
    <property type="entry name" value="TPR-like_helical_dom_sf"/>
</dbReference>
<dbReference type="Gene3D" id="6.10.340.10">
    <property type="match status" value="1"/>
</dbReference>
<dbReference type="Gene3D" id="3.60.40.10">
    <property type="entry name" value="PPM-type phosphatase domain"/>
    <property type="match status" value="1"/>
</dbReference>
<feature type="transmembrane region" description="Helical" evidence="2">
    <location>
        <begin position="240"/>
        <end position="260"/>
    </location>
</feature>
<feature type="transmembrane region" description="Helical" evidence="2">
    <location>
        <begin position="6"/>
        <end position="28"/>
    </location>
</feature>
<keyword evidence="2" id="KW-0472">Membrane</keyword>
<dbReference type="SUPFAM" id="SSF81606">
    <property type="entry name" value="PP2C-like"/>
    <property type="match status" value="1"/>
</dbReference>
<dbReference type="AlphaFoldDB" id="A0A4R9GK22"/>
<dbReference type="SUPFAM" id="SSF158472">
    <property type="entry name" value="HAMP domain-like"/>
    <property type="match status" value="1"/>
</dbReference>
<dbReference type="InterPro" id="IPR001932">
    <property type="entry name" value="PPM-type_phosphatase-like_dom"/>
</dbReference>
<reference evidence="4" key="1">
    <citation type="journal article" date="2019" name="PLoS Negl. Trop. Dis.">
        <title>Revisiting the worldwide diversity of Leptospira species in the environment.</title>
        <authorList>
            <person name="Vincent A.T."/>
            <person name="Schiettekatte O."/>
            <person name="Bourhy P."/>
            <person name="Veyrier F.J."/>
            <person name="Picardeau M."/>
        </authorList>
    </citation>
    <scope>NUCLEOTIDE SEQUENCE [LARGE SCALE GENOMIC DNA]</scope>
    <source>
        <strain evidence="4">SSW15</strain>
    </source>
</reference>
<accession>A0A4R9GK22</accession>
<dbReference type="Pfam" id="PF00672">
    <property type="entry name" value="HAMP"/>
    <property type="match status" value="1"/>
</dbReference>
<dbReference type="PANTHER" id="PTHR32089">
    <property type="entry name" value="METHYL-ACCEPTING CHEMOTAXIS PROTEIN MCPB"/>
    <property type="match status" value="1"/>
</dbReference>
<dbReference type="Pfam" id="PF07228">
    <property type="entry name" value="SpoIIE"/>
    <property type="match status" value="1"/>
</dbReference>
<organism evidence="4 5">
    <name type="scientific">Leptospira fletcheri</name>
    <dbReference type="NCBI Taxonomy" id="2484981"/>
    <lineage>
        <taxon>Bacteria</taxon>
        <taxon>Pseudomonadati</taxon>
        <taxon>Spirochaetota</taxon>
        <taxon>Spirochaetia</taxon>
        <taxon>Leptospirales</taxon>
        <taxon>Leptospiraceae</taxon>
        <taxon>Leptospira</taxon>
    </lineage>
</organism>
<dbReference type="InterPro" id="IPR003660">
    <property type="entry name" value="HAMP_dom"/>
</dbReference>
<evidence type="ECO:0000256" key="1">
    <source>
        <dbReference type="SAM" id="Coils"/>
    </source>
</evidence>
<sequence length="1055" mass="120795">MESFFLNFYSFGSLLAALFSAYAAFFFLRIKDRSKAALNIGLATCITILYHSAYAVGFSSYDEWTIYHRWFMIPVPLISLIHLFLFFFYFPEPKRVKLGLGIFFALYAGIIVITAFYVIVSLQAPRTFVFGSHHWDFQTQLFYKIFSILVLFYILCLIAAGIWRAYAEKGKQRRAVIYLLLTYCFLSIFSGIMNALSRDGTVSRAAYQQCADLTLVAGYFLMIVLYVNITKERTTILSRIIGIAMATFLLTFQLVGYAILNGYDSSFDTIQTHVTRSAVLNEERPKDLLYLLSFDPENSEIKTEYGSKDPRTGKSDGEELRFLYYTKKLLSLGNMDARQRRKRSEKILEESPDAFGIYRSGLLEFLESKGDGKVSDPDVERFFGEIEKRFSVIRNKFYNAPNKSDNSLTDKLFRSEEVGISATMKSLTERFRSGVREGMSGEELNQLFLSIAIPLRKEEERIYRGVRTFRPGDPKPNYYVSYIYQHPKTGKIYEAGFDYRTLRQFLHPPSWILAVSLLSIFFVTAIGFRLFFDGALLTPLNEVVTGLREVNSGNLDYRLTPRVEDEIGFIARSFNRMTRSIQAARKRLEQYAAELEDKVKERTKELELSLEEIKELKQQQDGDYFLTSLLIRPLGENKAVQDRVKVDFLLEQKKKFTFRNYEDEIGGDMNIANHIELKRRTFTVFLNADAMGKSMQGAGGALVLGSVFESIIERTRLVESMRNLSPEHWLKGAFTELHKVFESFDGSMLVSLVMGLIDDQAGILYYINAEHPWTVLYRDGISSFIENELLFRKLGTTGLEGRISIKTFQLEPGDVMIAGSDGRDDILIGMDATGGRLLNDDEHLFLKIVEEADGELPGIYDGILKRGKLTDDLSLIRLSYLEPNRISPEEESEKRKILELLRRAKATTNESDISEAISFLQEAETLNSRIPEVKRNFVRLHLKLKNYREAAKYAEDYLDLRPIDNEILYIASFAARKAGMLRKALEFGERLRLRDPNHLKNLMNLAQVFIILKKFDQAASVTQEASVISPDSNAILKLKDFLGKLADKQSGEERM</sequence>
<feature type="transmembrane region" description="Helical" evidence="2">
    <location>
        <begin position="40"/>
        <end position="58"/>
    </location>
</feature>
<feature type="transmembrane region" description="Helical" evidence="2">
    <location>
        <begin position="175"/>
        <end position="193"/>
    </location>
</feature>
<evidence type="ECO:0000313" key="5">
    <source>
        <dbReference type="Proteomes" id="UP000298458"/>
    </source>
</evidence>
<feature type="transmembrane region" description="Helical" evidence="2">
    <location>
        <begin position="102"/>
        <end position="122"/>
    </location>
</feature>
<dbReference type="PANTHER" id="PTHR32089:SF114">
    <property type="entry name" value="METHYL-ACCEPTING CHEMOTAXIS PROTEIN MCPB"/>
    <property type="match status" value="1"/>
</dbReference>
<dbReference type="SUPFAM" id="SSF48452">
    <property type="entry name" value="TPR-like"/>
    <property type="match status" value="1"/>
</dbReference>
<feature type="coiled-coil region" evidence="1">
    <location>
        <begin position="574"/>
        <end position="619"/>
    </location>
</feature>
<dbReference type="Proteomes" id="UP000298458">
    <property type="component" value="Unassembled WGS sequence"/>
</dbReference>
<dbReference type="EMBL" id="RQET01000001">
    <property type="protein sequence ID" value="TGK14027.1"/>
    <property type="molecule type" value="Genomic_DNA"/>
</dbReference>